<dbReference type="Gene3D" id="3.40.50.150">
    <property type="entry name" value="Vaccinia Virus protein VP39"/>
    <property type="match status" value="1"/>
</dbReference>
<reference evidence="2" key="1">
    <citation type="submission" date="2021-04" db="EMBL/GenBank/DDBJ databases">
        <title>Isolation and polyphasic classification of algal microorganism.</title>
        <authorList>
            <person name="Wang S."/>
        </authorList>
    </citation>
    <scope>NUCLEOTIDE SEQUENCE</scope>
    <source>
        <strain evidence="2">720a</strain>
    </source>
</reference>
<keyword evidence="3" id="KW-1185">Reference proteome</keyword>
<evidence type="ECO:0000313" key="3">
    <source>
        <dbReference type="Proteomes" id="UP000675284"/>
    </source>
</evidence>
<proteinExistence type="predicted"/>
<dbReference type="AlphaFoldDB" id="A0A941IBE1"/>
<dbReference type="InterPro" id="IPR029063">
    <property type="entry name" value="SAM-dependent_MTases_sf"/>
</dbReference>
<dbReference type="GO" id="GO:0032259">
    <property type="term" value="P:methylation"/>
    <property type="evidence" value="ECO:0007669"/>
    <property type="project" value="UniProtKB-KW"/>
</dbReference>
<accession>A0A941IBE1</accession>
<feature type="domain" description="Methyltransferase type 11" evidence="1">
    <location>
        <begin position="54"/>
        <end position="149"/>
    </location>
</feature>
<keyword evidence="2" id="KW-0808">Transferase</keyword>
<dbReference type="CDD" id="cd02440">
    <property type="entry name" value="AdoMet_MTases"/>
    <property type="match status" value="1"/>
</dbReference>
<sequence length="251" mass="29061">MSQSMGTEEAIKRWDNFAENYSENHTEQGDLHKEIFLNPALFSLMGNVKNKKVLDAGCGEGYLSRILSKRGAAVTAVDYSPTMIEIAKERTPKELNVHYSHGNCEDLHQLEDKSFDFIVSNMVIQDLADHEKAFRTMYRLLADKGIFIFSILHPCFVTPESGWERTENGEKLHWNVDKYFYEGVYEQPLGDKENMLLFHRTLTTYINTLIHTGFVLESIIEPQPSKDMLKKYPSFGEDFRCPDFIVFKLRK</sequence>
<name>A0A941IBE1_9BACI</name>
<dbReference type="RefSeq" id="WP_121604767.1">
    <property type="nucleotide sequence ID" value="NZ_CP115959.1"/>
</dbReference>
<organism evidence="2 3">
    <name type="scientific">Virgibacillus salarius</name>
    <dbReference type="NCBI Taxonomy" id="447199"/>
    <lineage>
        <taxon>Bacteria</taxon>
        <taxon>Bacillati</taxon>
        <taxon>Bacillota</taxon>
        <taxon>Bacilli</taxon>
        <taxon>Bacillales</taxon>
        <taxon>Bacillaceae</taxon>
        <taxon>Virgibacillus</taxon>
    </lineage>
</organism>
<dbReference type="PANTHER" id="PTHR43861:SF1">
    <property type="entry name" value="TRANS-ACONITATE 2-METHYLTRANSFERASE"/>
    <property type="match status" value="1"/>
</dbReference>
<gene>
    <name evidence="2" type="ORF">KCX74_09845</name>
</gene>
<protein>
    <submittedName>
        <fullName evidence="2">Class I SAM-dependent methyltransferase</fullName>
    </submittedName>
</protein>
<dbReference type="EMBL" id="JAGSOT010000025">
    <property type="protein sequence ID" value="MBR7796336.1"/>
    <property type="molecule type" value="Genomic_DNA"/>
</dbReference>
<evidence type="ECO:0000313" key="2">
    <source>
        <dbReference type="EMBL" id="MBR7796336.1"/>
    </source>
</evidence>
<dbReference type="Pfam" id="PF08241">
    <property type="entry name" value="Methyltransf_11"/>
    <property type="match status" value="1"/>
</dbReference>
<dbReference type="Proteomes" id="UP000675284">
    <property type="component" value="Unassembled WGS sequence"/>
</dbReference>
<keyword evidence="2" id="KW-0489">Methyltransferase</keyword>
<dbReference type="GO" id="GO:0008757">
    <property type="term" value="F:S-adenosylmethionine-dependent methyltransferase activity"/>
    <property type="evidence" value="ECO:0007669"/>
    <property type="project" value="InterPro"/>
</dbReference>
<dbReference type="InterPro" id="IPR013216">
    <property type="entry name" value="Methyltransf_11"/>
</dbReference>
<dbReference type="PANTHER" id="PTHR43861">
    <property type="entry name" value="TRANS-ACONITATE 2-METHYLTRANSFERASE-RELATED"/>
    <property type="match status" value="1"/>
</dbReference>
<dbReference type="SUPFAM" id="SSF53335">
    <property type="entry name" value="S-adenosyl-L-methionine-dependent methyltransferases"/>
    <property type="match status" value="1"/>
</dbReference>
<comment type="caution">
    <text evidence="2">The sequence shown here is derived from an EMBL/GenBank/DDBJ whole genome shotgun (WGS) entry which is preliminary data.</text>
</comment>
<evidence type="ECO:0000259" key="1">
    <source>
        <dbReference type="Pfam" id="PF08241"/>
    </source>
</evidence>